<feature type="domain" description="RRM" evidence="4">
    <location>
        <begin position="49"/>
        <end position="126"/>
    </location>
</feature>
<dbReference type="PROSITE" id="PS50102">
    <property type="entry name" value="RRM"/>
    <property type="match status" value="1"/>
</dbReference>
<dbReference type="AlphaFoldDB" id="A0A0C3Q1F6"/>
<dbReference type="PANTHER" id="PTHR23236:SF12">
    <property type="entry name" value="EUKARYOTIC INITIATION FACTOR 4B-RELATED"/>
    <property type="match status" value="1"/>
</dbReference>
<name>A0A0C3Q1F6_9AGAM</name>
<dbReference type="InterPro" id="IPR035979">
    <property type="entry name" value="RBD_domain_sf"/>
</dbReference>
<feature type="region of interest" description="Disordered" evidence="3">
    <location>
        <begin position="130"/>
        <end position="152"/>
    </location>
</feature>
<accession>A0A0C3Q1F6</accession>
<evidence type="ECO:0000256" key="1">
    <source>
        <dbReference type="ARBA" id="ARBA00022884"/>
    </source>
</evidence>
<evidence type="ECO:0000313" key="6">
    <source>
        <dbReference type="Proteomes" id="UP000054248"/>
    </source>
</evidence>
<dbReference type="Pfam" id="PF00076">
    <property type="entry name" value="RRM_1"/>
    <property type="match status" value="1"/>
</dbReference>
<organism evidence="5 6">
    <name type="scientific">Tulasnella calospora MUT 4182</name>
    <dbReference type="NCBI Taxonomy" id="1051891"/>
    <lineage>
        <taxon>Eukaryota</taxon>
        <taxon>Fungi</taxon>
        <taxon>Dikarya</taxon>
        <taxon>Basidiomycota</taxon>
        <taxon>Agaricomycotina</taxon>
        <taxon>Agaricomycetes</taxon>
        <taxon>Cantharellales</taxon>
        <taxon>Tulasnellaceae</taxon>
        <taxon>Tulasnella</taxon>
    </lineage>
</organism>
<keyword evidence="1 2" id="KW-0694">RNA-binding</keyword>
<reference evidence="5 6" key="1">
    <citation type="submission" date="2014-04" db="EMBL/GenBank/DDBJ databases">
        <authorList>
            <consortium name="DOE Joint Genome Institute"/>
            <person name="Kuo A."/>
            <person name="Girlanda M."/>
            <person name="Perotto S."/>
            <person name="Kohler A."/>
            <person name="Nagy L.G."/>
            <person name="Floudas D."/>
            <person name="Copeland A."/>
            <person name="Barry K.W."/>
            <person name="Cichocki N."/>
            <person name="Veneault-Fourrey C."/>
            <person name="LaButti K."/>
            <person name="Lindquist E.A."/>
            <person name="Lipzen A."/>
            <person name="Lundell T."/>
            <person name="Morin E."/>
            <person name="Murat C."/>
            <person name="Sun H."/>
            <person name="Tunlid A."/>
            <person name="Henrissat B."/>
            <person name="Grigoriev I.V."/>
            <person name="Hibbett D.S."/>
            <person name="Martin F."/>
            <person name="Nordberg H.P."/>
            <person name="Cantor M.N."/>
            <person name="Hua S.X."/>
        </authorList>
    </citation>
    <scope>NUCLEOTIDE SEQUENCE [LARGE SCALE GENOMIC DNA]</scope>
    <source>
        <strain evidence="5 6">MUT 4182</strain>
    </source>
</reference>
<gene>
    <name evidence="5" type="ORF">M407DRAFT_79621</name>
</gene>
<dbReference type="Gene3D" id="3.30.70.330">
    <property type="match status" value="1"/>
</dbReference>
<evidence type="ECO:0000256" key="2">
    <source>
        <dbReference type="PROSITE-ProRule" id="PRU00176"/>
    </source>
</evidence>
<dbReference type="PANTHER" id="PTHR23236">
    <property type="entry name" value="EUKARYOTIC TRANSLATION INITIATION FACTOR 4B/4H"/>
    <property type="match status" value="1"/>
</dbReference>
<reference evidence="6" key="2">
    <citation type="submission" date="2015-01" db="EMBL/GenBank/DDBJ databases">
        <title>Evolutionary Origins and Diversification of the Mycorrhizal Mutualists.</title>
        <authorList>
            <consortium name="DOE Joint Genome Institute"/>
            <consortium name="Mycorrhizal Genomics Consortium"/>
            <person name="Kohler A."/>
            <person name="Kuo A."/>
            <person name="Nagy L.G."/>
            <person name="Floudas D."/>
            <person name="Copeland A."/>
            <person name="Barry K.W."/>
            <person name="Cichocki N."/>
            <person name="Veneault-Fourrey C."/>
            <person name="LaButti K."/>
            <person name="Lindquist E.A."/>
            <person name="Lipzen A."/>
            <person name="Lundell T."/>
            <person name="Morin E."/>
            <person name="Murat C."/>
            <person name="Riley R."/>
            <person name="Ohm R."/>
            <person name="Sun H."/>
            <person name="Tunlid A."/>
            <person name="Henrissat B."/>
            <person name="Grigoriev I.V."/>
            <person name="Hibbett D.S."/>
            <person name="Martin F."/>
        </authorList>
    </citation>
    <scope>NUCLEOTIDE SEQUENCE [LARGE SCALE GENOMIC DNA]</scope>
    <source>
        <strain evidence="6">MUT 4182</strain>
    </source>
</reference>
<dbReference type="HOGENOM" id="CLU_012062_23_3_1"/>
<dbReference type="GO" id="GO:0008143">
    <property type="term" value="F:poly(A) binding"/>
    <property type="evidence" value="ECO:0007669"/>
    <property type="project" value="TreeGrafter"/>
</dbReference>
<dbReference type="InterPro" id="IPR012677">
    <property type="entry name" value="Nucleotide-bd_a/b_plait_sf"/>
</dbReference>
<dbReference type="STRING" id="1051891.A0A0C3Q1F6"/>
<proteinExistence type="predicted"/>
<protein>
    <recommendedName>
        <fullName evidence="4">RRM domain-containing protein</fullName>
    </recommendedName>
</protein>
<dbReference type="CDD" id="cd12306">
    <property type="entry name" value="RRM_II_PABPs"/>
    <property type="match status" value="1"/>
</dbReference>
<feature type="region of interest" description="Disordered" evidence="3">
    <location>
        <begin position="1"/>
        <end position="37"/>
    </location>
</feature>
<dbReference type="InterPro" id="IPR000504">
    <property type="entry name" value="RRM_dom"/>
</dbReference>
<keyword evidence="6" id="KW-1185">Reference proteome</keyword>
<dbReference type="OrthoDB" id="4726at2759"/>
<dbReference type="SMART" id="SM00360">
    <property type="entry name" value="RRM"/>
    <property type="match status" value="1"/>
</dbReference>
<sequence>MQALLNGEAETPFTAGEVAKGENGASDAAEGGTTEVEVEDEDPTLVDGRSVYVGNVDYGATPEELQQHFLSCGSINRITIVCDKFTGNPKGYAYVEFSDPAFVDTAVALNDSLFRGRLIKVVAKRTNIPGFNQRGRGRGRGGYRGGFRGGAPQYNPYSRPRGRYVVFSSYLFTPGRDLVSVCFPSGRGRGRGF</sequence>
<evidence type="ECO:0000259" key="4">
    <source>
        <dbReference type="PROSITE" id="PS50102"/>
    </source>
</evidence>
<dbReference type="SUPFAM" id="SSF54928">
    <property type="entry name" value="RNA-binding domain, RBD"/>
    <property type="match status" value="1"/>
</dbReference>
<evidence type="ECO:0000313" key="5">
    <source>
        <dbReference type="EMBL" id="KIO22035.1"/>
    </source>
</evidence>
<dbReference type="Proteomes" id="UP000054248">
    <property type="component" value="Unassembled WGS sequence"/>
</dbReference>
<dbReference type="EMBL" id="KN823120">
    <property type="protein sequence ID" value="KIO22035.1"/>
    <property type="molecule type" value="Genomic_DNA"/>
</dbReference>
<evidence type="ECO:0000256" key="3">
    <source>
        <dbReference type="SAM" id="MobiDB-lite"/>
    </source>
</evidence>